<name>A0A0C2Y1I3_HEBCY</name>
<sequence length="139" mass="15547">MVAHSLSNIVSQARIVSSVNAASIAILVFDSFLTFDLEVSAIWSRKWTFARVLYVFTRYSGFVEAGISIYALLLLFDAVMFILMAIPAWKAYRFQGGTRLVEVVYRDGVVNYLYLFVLSTINILITLTFPTGLGSVMVL</sequence>
<evidence type="ECO:0000259" key="2">
    <source>
        <dbReference type="Pfam" id="PF20151"/>
    </source>
</evidence>
<protein>
    <recommendedName>
        <fullName evidence="2">DUF6533 domain-containing protein</fullName>
    </recommendedName>
</protein>
<dbReference type="OrthoDB" id="3350812at2759"/>
<proteinExistence type="predicted"/>
<keyword evidence="1" id="KW-0472">Membrane</keyword>
<keyword evidence="1" id="KW-0812">Transmembrane</keyword>
<evidence type="ECO:0000313" key="4">
    <source>
        <dbReference type="Proteomes" id="UP000053424"/>
    </source>
</evidence>
<dbReference type="EMBL" id="KN831841">
    <property type="protein sequence ID" value="KIM34952.1"/>
    <property type="molecule type" value="Genomic_DNA"/>
</dbReference>
<keyword evidence="4" id="KW-1185">Reference proteome</keyword>
<feature type="domain" description="DUF6533" evidence="2">
    <location>
        <begin position="19"/>
        <end position="63"/>
    </location>
</feature>
<dbReference type="HOGENOM" id="CLU_1845348_0_0_1"/>
<reference evidence="3 4" key="1">
    <citation type="submission" date="2014-04" db="EMBL/GenBank/DDBJ databases">
        <authorList>
            <consortium name="DOE Joint Genome Institute"/>
            <person name="Kuo A."/>
            <person name="Gay G."/>
            <person name="Dore J."/>
            <person name="Kohler A."/>
            <person name="Nagy L.G."/>
            <person name="Floudas D."/>
            <person name="Copeland A."/>
            <person name="Barry K.W."/>
            <person name="Cichocki N."/>
            <person name="Veneault-Fourrey C."/>
            <person name="LaButti K."/>
            <person name="Lindquist E.A."/>
            <person name="Lipzen A."/>
            <person name="Lundell T."/>
            <person name="Morin E."/>
            <person name="Murat C."/>
            <person name="Sun H."/>
            <person name="Tunlid A."/>
            <person name="Henrissat B."/>
            <person name="Grigoriev I.V."/>
            <person name="Hibbett D.S."/>
            <person name="Martin F."/>
            <person name="Nordberg H.P."/>
            <person name="Cantor M.N."/>
            <person name="Hua S.X."/>
        </authorList>
    </citation>
    <scope>NUCLEOTIDE SEQUENCE [LARGE SCALE GENOMIC DNA]</scope>
    <source>
        <strain evidence="4">h7</strain>
    </source>
</reference>
<dbReference type="Proteomes" id="UP000053424">
    <property type="component" value="Unassembled WGS sequence"/>
</dbReference>
<gene>
    <name evidence="3" type="ORF">M413DRAFT_32905</name>
</gene>
<accession>A0A0C2Y1I3</accession>
<feature type="transmembrane region" description="Helical" evidence="1">
    <location>
        <begin position="109"/>
        <end position="129"/>
    </location>
</feature>
<dbReference type="InterPro" id="IPR045340">
    <property type="entry name" value="DUF6533"/>
</dbReference>
<keyword evidence="1" id="KW-1133">Transmembrane helix</keyword>
<evidence type="ECO:0000313" key="3">
    <source>
        <dbReference type="EMBL" id="KIM34952.1"/>
    </source>
</evidence>
<dbReference type="Pfam" id="PF20151">
    <property type="entry name" value="DUF6533"/>
    <property type="match status" value="1"/>
</dbReference>
<organism evidence="3 4">
    <name type="scientific">Hebeloma cylindrosporum</name>
    <dbReference type="NCBI Taxonomy" id="76867"/>
    <lineage>
        <taxon>Eukaryota</taxon>
        <taxon>Fungi</taxon>
        <taxon>Dikarya</taxon>
        <taxon>Basidiomycota</taxon>
        <taxon>Agaricomycotina</taxon>
        <taxon>Agaricomycetes</taxon>
        <taxon>Agaricomycetidae</taxon>
        <taxon>Agaricales</taxon>
        <taxon>Agaricineae</taxon>
        <taxon>Hymenogastraceae</taxon>
        <taxon>Hebeloma</taxon>
    </lineage>
</organism>
<evidence type="ECO:0000256" key="1">
    <source>
        <dbReference type="SAM" id="Phobius"/>
    </source>
</evidence>
<dbReference type="AlphaFoldDB" id="A0A0C2Y1I3"/>
<reference evidence="4" key="2">
    <citation type="submission" date="2015-01" db="EMBL/GenBank/DDBJ databases">
        <title>Evolutionary Origins and Diversification of the Mycorrhizal Mutualists.</title>
        <authorList>
            <consortium name="DOE Joint Genome Institute"/>
            <consortium name="Mycorrhizal Genomics Consortium"/>
            <person name="Kohler A."/>
            <person name="Kuo A."/>
            <person name="Nagy L.G."/>
            <person name="Floudas D."/>
            <person name="Copeland A."/>
            <person name="Barry K.W."/>
            <person name="Cichocki N."/>
            <person name="Veneault-Fourrey C."/>
            <person name="LaButti K."/>
            <person name="Lindquist E.A."/>
            <person name="Lipzen A."/>
            <person name="Lundell T."/>
            <person name="Morin E."/>
            <person name="Murat C."/>
            <person name="Riley R."/>
            <person name="Ohm R."/>
            <person name="Sun H."/>
            <person name="Tunlid A."/>
            <person name="Henrissat B."/>
            <person name="Grigoriev I.V."/>
            <person name="Hibbett D.S."/>
            <person name="Martin F."/>
        </authorList>
    </citation>
    <scope>NUCLEOTIDE SEQUENCE [LARGE SCALE GENOMIC DNA]</scope>
    <source>
        <strain evidence="4">h7</strain>
    </source>
</reference>
<feature type="transmembrane region" description="Helical" evidence="1">
    <location>
        <begin position="67"/>
        <end position="89"/>
    </location>
</feature>